<dbReference type="EMBL" id="CP095045">
    <property type="protein sequence ID" value="UOQ56055.1"/>
    <property type="molecule type" value="Genomic_DNA"/>
</dbReference>
<proteinExistence type="predicted"/>
<name>A0ABY4FHN3_9MICO</name>
<sequence>MSAETMQTVPICCDRCGERSTVDLAPDWALVLRDGQIIAIVCPGCITEEEHLVLEINDATSELDRVTPEEGFVMKPKDGDES</sequence>
<accession>A0ABY4FHN3</accession>
<protein>
    <submittedName>
        <fullName evidence="1">Uncharacterized protein</fullName>
    </submittedName>
</protein>
<organism evidence="1 2">
    <name type="scientific">Leucobacter allii</name>
    <dbReference type="NCBI Taxonomy" id="2932247"/>
    <lineage>
        <taxon>Bacteria</taxon>
        <taxon>Bacillati</taxon>
        <taxon>Actinomycetota</taxon>
        <taxon>Actinomycetes</taxon>
        <taxon>Micrococcales</taxon>
        <taxon>Microbacteriaceae</taxon>
        <taxon>Leucobacter</taxon>
    </lineage>
</organism>
<keyword evidence="2" id="KW-1185">Reference proteome</keyword>
<gene>
    <name evidence="1" type="ORF">MUN78_10100</name>
</gene>
<evidence type="ECO:0000313" key="1">
    <source>
        <dbReference type="EMBL" id="UOQ56055.1"/>
    </source>
</evidence>
<evidence type="ECO:0000313" key="2">
    <source>
        <dbReference type="Proteomes" id="UP000831786"/>
    </source>
</evidence>
<dbReference type="Proteomes" id="UP000831786">
    <property type="component" value="Chromosome"/>
</dbReference>
<dbReference type="RefSeq" id="WP_244726216.1">
    <property type="nucleotide sequence ID" value="NZ_CP095045.1"/>
</dbReference>
<reference evidence="1 2" key="1">
    <citation type="submission" date="2022-04" db="EMBL/GenBank/DDBJ databases">
        <title>Leucobacter sp. isolated from rhizosphere of garlic.</title>
        <authorList>
            <person name="Won M."/>
            <person name="Lee C.-M."/>
            <person name="Woen H.-Y."/>
            <person name="Kwon S.-W."/>
        </authorList>
    </citation>
    <scope>NUCLEOTIDE SEQUENCE [LARGE SCALE GENOMIC DNA]</scope>
    <source>
        <strain evidence="1 2">H21R-40</strain>
    </source>
</reference>